<gene>
    <name evidence="2" type="ORF">E2C01_033375</name>
</gene>
<dbReference type="Proteomes" id="UP000324222">
    <property type="component" value="Unassembled WGS sequence"/>
</dbReference>
<dbReference type="EMBL" id="VSRR010004489">
    <property type="protein sequence ID" value="MPC39826.1"/>
    <property type="molecule type" value="Genomic_DNA"/>
</dbReference>
<dbReference type="OrthoDB" id="18798at2759"/>
<organism evidence="2 3">
    <name type="scientific">Portunus trituberculatus</name>
    <name type="common">Swimming crab</name>
    <name type="synonym">Neptunus trituberculatus</name>
    <dbReference type="NCBI Taxonomy" id="210409"/>
    <lineage>
        <taxon>Eukaryota</taxon>
        <taxon>Metazoa</taxon>
        <taxon>Ecdysozoa</taxon>
        <taxon>Arthropoda</taxon>
        <taxon>Crustacea</taxon>
        <taxon>Multicrustacea</taxon>
        <taxon>Malacostraca</taxon>
        <taxon>Eumalacostraca</taxon>
        <taxon>Eucarida</taxon>
        <taxon>Decapoda</taxon>
        <taxon>Pleocyemata</taxon>
        <taxon>Brachyura</taxon>
        <taxon>Eubrachyura</taxon>
        <taxon>Portunoidea</taxon>
        <taxon>Portunidae</taxon>
        <taxon>Portuninae</taxon>
        <taxon>Portunus</taxon>
    </lineage>
</organism>
<comment type="caution">
    <text evidence="2">The sequence shown here is derived from an EMBL/GenBank/DDBJ whole genome shotgun (WGS) entry which is preliminary data.</text>
</comment>
<name>A0A5B7F393_PORTR</name>
<protein>
    <submittedName>
        <fullName evidence="2">Uncharacterized protein</fullName>
    </submittedName>
</protein>
<accession>A0A5B7F393</accession>
<reference evidence="2 3" key="1">
    <citation type="submission" date="2019-05" db="EMBL/GenBank/DDBJ databases">
        <title>Another draft genome of Portunus trituberculatus and its Hox gene families provides insights of decapod evolution.</title>
        <authorList>
            <person name="Jeong J.-H."/>
            <person name="Song I."/>
            <person name="Kim S."/>
            <person name="Choi T."/>
            <person name="Kim D."/>
            <person name="Ryu S."/>
            <person name="Kim W."/>
        </authorList>
    </citation>
    <scope>NUCLEOTIDE SEQUENCE [LARGE SCALE GENOMIC DNA]</scope>
    <source>
        <tissue evidence="2">Muscle</tissue>
    </source>
</reference>
<keyword evidence="3" id="KW-1185">Reference proteome</keyword>
<evidence type="ECO:0000313" key="3">
    <source>
        <dbReference type="Proteomes" id="UP000324222"/>
    </source>
</evidence>
<sequence length="435" mass="47902">MMRVKAKQVSPEEGATTSTVFGCDFAEVSVAETSEDIVPVFTSLIRRAREAACLCPASLTSPLNRMRSPLPALCRHVDGRTCRLCFYKGKELKDWGSMRSGGPSRTWSDIDGRVGVPATEEENMNIKNCRNKKQVSRSLSSPLQNTKSLSSQNLIKESPESQLCSRLSQTPQTKEENATPQPDSILSARKETSAKNIEAPSGHAPLARSFSSPDGWSEGELDGEDFSHSSSKLIRNSPDIFAQIKLQPTTLPLFTRGRSFIMDSVRTERSHECQCGIQKRTRSFKSSGKVEIVTLKKAENKQCNKEGTAKLPLGGAAYHENSPSKIFTNKLLKRENGINQRDRLEEKQPSTLSLPAASRTPRSPRWLPLDSLDASVEDGCNLPNSSRQRKFSVFGVGRALGNFLSKGSLPDLPRATANICDKFGSLKKTIKKRSV</sequence>
<feature type="compositionally biased region" description="Polar residues" evidence="1">
    <location>
        <begin position="136"/>
        <end position="184"/>
    </location>
</feature>
<dbReference type="AlphaFoldDB" id="A0A5B7F393"/>
<feature type="region of interest" description="Disordered" evidence="1">
    <location>
        <begin position="128"/>
        <end position="229"/>
    </location>
</feature>
<feature type="region of interest" description="Disordered" evidence="1">
    <location>
        <begin position="342"/>
        <end position="364"/>
    </location>
</feature>
<evidence type="ECO:0000256" key="1">
    <source>
        <dbReference type="SAM" id="MobiDB-lite"/>
    </source>
</evidence>
<proteinExistence type="predicted"/>
<evidence type="ECO:0000313" key="2">
    <source>
        <dbReference type="EMBL" id="MPC39826.1"/>
    </source>
</evidence>